<feature type="compositionally biased region" description="Polar residues" evidence="1">
    <location>
        <begin position="76"/>
        <end position="89"/>
    </location>
</feature>
<feature type="region of interest" description="Disordered" evidence="1">
    <location>
        <begin position="40"/>
        <end position="59"/>
    </location>
</feature>
<organism evidence="2 3">
    <name type="scientific">Fusarium oxysporum NRRL 32931</name>
    <dbReference type="NCBI Taxonomy" id="660029"/>
    <lineage>
        <taxon>Eukaryota</taxon>
        <taxon>Fungi</taxon>
        <taxon>Dikarya</taxon>
        <taxon>Ascomycota</taxon>
        <taxon>Pezizomycotina</taxon>
        <taxon>Sordariomycetes</taxon>
        <taxon>Hypocreomycetidae</taxon>
        <taxon>Hypocreales</taxon>
        <taxon>Nectriaceae</taxon>
        <taxon>Fusarium</taxon>
        <taxon>Fusarium oxysporum species complex</taxon>
    </lineage>
</organism>
<evidence type="ECO:0000313" key="2">
    <source>
        <dbReference type="EMBL" id="EWZ01123.1"/>
    </source>
</evidence>
<dbReference type="Proteomes" id="UP000030753">
    <property type="component" value="Unassembled WGS sequence"/>
</dbReference>
<protein>
    <submittedName>
        <fullName evidence="2">Uncharacterized protein</fullName>
    </submittedName>
</protein>
<reference evidence="2 3" key="1">
    <citation type="submission" date="2011-06" db="EMBL/GenBank/DDBJ databases">
        <title>The Genome Sequence of Fusarium oxysporum FOSC 3-a.</title>
        <authorList>
            <consortium name="The Broad Institute Genome Sequencing Platform"/>
            <person name="Ma L.-J."/>
            <person name="Gale L.R."/>
            <person name="Schwartz D.C."/>
            <person name="Zhou S."/>
            <person name="Corby-Kistler H."/>
            <person name="Young S.K."/>
            <person name="Zeng Q."/>
            <person name="Gargeya S."/>
            <person name="Fitzgerald M."/>
            <person name="Haas B."/>
            <person name="Abouelleil A."/>
            <person name="Alvarado L."/>
            <person name="Arachchi H.M."/>
            <person name="Berlin A."/>
            <person name="Brown A."/>
            <person name="Chapman S.B."/>
            <person name="Chen Z."/>
            <person name="Dunbar C."/>
            <person name="Freedman E."/>
            <person name="Gearin G."/>
            <person name="Gellesch M."/>
            <person name="Goldberg J."/>
            <person name="Griggs A."/>
            <person name="Gujja S."/>
            <person name="Heiman D."/>
            <person name="Howarth C."/>
            <person name="Larson L."/>
            <person name="Lui A."/>
            <person name="MacDonald P.J.P."/>
            <person name="Mehta T."/>
            <person name="Montmayeur A."/>
            <person name="Murphy C."/>
            <person name="Neiman D."/>
            <person name="Pearson M."/>
            <person name="Priest M."/>
            <person name="Roberts A."/>
            <person name="Saif S."/>
            <person name="Shea T."/>
            <person name="Shenoy N."/>
            <person name="Sisk P."/>
            <person name="Stolte C."/>
            <person name="Sykes S."/>
            <person name="Wortman J."/>
            <person name="Nusbaum C."/>
            <person name="Birren B."/>
        </authorList>
    </citation>
    <scope>NUCLEOTIDE SEQUENCE [LARGE SCALE GENOMIC DNA]</scope>
    <source>
        <strain evidence="3">FOSC 3-a</strain>
    </source>
</reference>
<dbReference type="HOGENOM" id="CLU_2026814_0_0_1"/>
<dbReference type="EMBL" id="JH717839">
    <property type="protein sequence ID" value="EWZ01123.1"/>
    <property type="molecule type" value="Genomic_DNA"/>
</dbReference>
<proteinExistence type="predicted"/>
<name>W9J294_FUSOX</name>
<sequence>MSQRLLDEYERIDVYKRRTNLQVVLPIHHHQTFNLINNHKQLHQPLPPPTTTSSCLTTSPLSTTASARTVSLTVVSAPASSLTARSTPTRPASRAERPPAPERALEVVTAAVVTTSPLSTVA</sequence>
<accession>W9J294</accession>
<dbReference type="AlphaFoldDB" id="W9J294"/>
<evidence type="ECO:0000256" key="1">
    <source>
        <dbReference type="SAM" id="MobiDB-lite"/>
    </source>
</evidence>
<feature type="compositionally biased region" description="Basic and acidic residues" evidence="1">
    <location>
        <begin position="93"/>
        <end position="103"/>
    </location>
</feature>
<feature type="region of interest" description="Disordered" evidence="1">
    <location>
        <begin position="76"/>
        <end position="103"/>
    </location>
</feature>
<gene>
    <name evidence="2" type="ORF">FOYG_00802</name>
</gene>
<evidence type="ECO:0000313" key="3">
    <source>
        <dbReference type="Proteomes" id="UP000030753"/>
    </source>
</evidence>